<name>A0A922CFH0_MANSE</name>
<keyword evidence="4" id="KW-1185">Reference proteome</keyword>
<proteinExistence type="predicted"/>
<dbReference type="InterPro" id="IPR009003">
    <property type="entry name" value="Peptidase_S1_PA"/>
</dbReference>
<dbReference type="EMBL" id="JH668302">
    <property type="protein sequence ID" value="KAG6443433.1"/>
    <property type="molecule type" value="Genomic_DNA"/>
</dbReference>
<evidence type="ECO:0008006" key="5">
    <source>
        <dbReference type="Google" id="ProtNLM"/>
    </source>
</evidence>
<feature type="signal peptide" evidence="2">
    <location>
        <begin position="1"/>
        <end position="20"/>
    </location>
</feature>
<evidence type="ECO:0000256" key="1">
    <source>
        <dbReference type="ARBA" id="ARBA00023157"/>
    </source>
</evidence>
<dbReference type="PANTHER" id="PTHR24253">
    <property type="entry name" value="TRANSMEMBRANE PROTEASE SERINE"/>
    <property type="match status" value="1"/>
</dbReference>
<dbReference type="InterPro" id="IPR043504">
    <property type="entry name" value="Peptidase_S1_PA_chymotrypsin"/>
</dbReference>
<dbReference type="Proteomes" id="UP000791440">
    <property type="component" value="Unassembled WGS sequence"/>
</dbReference>
<feature type="chain" id="PRO_5037019029" description="Peptidase S1 domain-containing protein" evidence="2">
    <location>
        <begin position="21"/>
        <end position="570"/>
    </location>
</feature>
<evidence type="ECO:0000313" key="4">
    <source>
        <dbReference type="Proteomes" id="UP000791440"/>
    </source>
</evidence>
<evidence type="ECO:0000256" key="2">
    <source>
        <dbReference type="SAM" id="SignalP"/>
    </source>
</evidence>
<dbReference type="SUPFAM" id="SSF50494">
    <property type="entry name" value="Trypsin-like serine proteases"/>
    <property type="match status" value="1"/>
</dbReference>
<keyword evidence="1" id="KW-1015">Disulfide bond</keyword>
<reference evidence="3" key="1">
    <citation type="journal article" date="2016" name="Insect Biochem. Mol. Biol.">
        <title>Multifaceted biological insights from a draft genome sequence of the tobacco hornworm moth, Manduca sexta.</title>
        <authorList>
            <person name="Kanost M.R."/>
            <person name="Arrese E.L."/>
            <person name="Cao X."/>
            <person name="Chen Y.R."/>
            <person name="Chellapilla S."/>
            <person name="Goldsmith M.R."/>
            <person name="Grosse-Wilde E."/>
            <person name="Heckel D.G."/>
            <person name="Herndon N."/>
            <person name="Jiang H."/>
            <person name="Papanicolaou A."/>
            <person name="Qu J."/>
            <person name="Soulages J.L."/>
            <person name="Vogel H."/>
            <person name="Walters J."/>
            <person name="Waterhouse R.M."/>
            <person name="Ahn S.J."/>
            <person name="Almeida F.C."/>
            <person name="An C."/>
            <person name="Aqrawi P."/>
            <person name="Bretschneider A."/>
            <person name="Bryant W.B."/>
            <person name="Bucks S."/>
            <person name="Chao H."/>
            <person name="Chevignon G."/>
            <person name="Christen J.M."/>
            <person name="Clarke D.F."/>
            <person name="Dittmer N.T."/>
            <person name="Ferguson L.C.F."/>
            <person name="Garavelou S."/>
            <person name="Gordon K.H.J."/>
            <person name="Gunaratna R.T."/>
            <person name="Han Y."/>
            <person name="Hauser F."/>
            <person name="He Y."/>
            <person name="Heidel-Fischer H."/>
            <person name="Hirsh A."/>
            <person name="Hu Y."/>
            <person name="Jiang H."/>
            <person name="Kalra D."/>
            <person name="Klinner C."/>
            <person name="Konig C."/>
            <person name="Kovar C."/>
            <person name="Kroll A.R."/>
            <person name="Kuwar S.S."/>
            <person name="Lee S.L."/>
            <person name="Lehman R."/>
            <person name="Li K."/>
            <person name="Li Z."/>
            <person name="Liang H."/>
            <person name="Lovelace S."/>
            <person name="Lu Z."/>
            <person name="Mansfield J.H."/>
            <person name="McCulloch K.J."/>
            <person name="Mathew T."/>
            <person name="Morton B."/>
            <person name="Muzny D.M."/>
            <person name="Neunemann D."/>
            <person name="Ongeri F."/>
            <person name="Pauchet Y."/>
            <person name="Pu L.L."/>
            <person name="Pyrousis I."/>
            <person name="Rao X.J."/>
            <person name="Redding A."/>
            <person name="Roesel C."/>
            <person name="Sanchez-Gracia A."/>
            <person name="Schaack S."/>
            <person name="Shukla A."/>
            <person name="Tetreau G."/>
            <person name="Wang Y."/>
            <person name="Xiong G.H."/>
            <person name="Traut W."/>
            <person name="Walsh T.K."/>
            <person name="Worley K.C."/>
            <person name="Wu D."/>
            <person name="Wu W."/>
            <person name="Wu Y.Q."/>
            <person name="Zhang X."/>
            <person name="Zou Z."/>
            <person name="Zucker H."/>
            <person name="Briscoe A.D."/>
            <person name="Burmester T."/>
            <person name="Clem R.J."/>
            <person name="Feyereisen R."/>
            <person name="Grimmelikhuijzen C.J.P."/>
            <person name="Hamodrakas S.J."/>
            <person name="Hansson B.S."/>
            <person name="Huguet E."/>
            <person name="Jermiin L.S."/>
            <person name="Lan Q."/>
            <person name="Lehman H.K."/>
            <person name="Lorenzen M."/>
            <person name="Merzendorfer H."/>
            <person name="Michalopoulos I."/>
            <person name="Morton D.B."/>
            <person name="Muthukrishnan S."/>
            <person name="Oakeshott J.G."/>
            <person name="Palmer W."/>
            <person name="Park Y."/>
            <person name="Passarelli A.L."/>
            <person name="Rozas J."/>
            <person name="Schwartz L.M."/>
            <person name="Smith W."/>
            <person name="Southgate A."/>
            <person name="Vilcinskas A."/>
            <person name="Vogt R."/>
            <person name="Wang P."/>
            <person name="Werren J."/>
            <person name="Yu X.Q."/>
            <person name="Zhou J.J."/>
            <person name="Brown S.J."/>
            <person name="Scherer S.E."/>
            <person name="Richards S."/>
            <person name="Blissard G.W."/>
        </authorList>
    </citation>
    <scope>NUCLEOTIDE SEQUENCE</scope>
</reference>
<keyword evidence="2" id="KW-0732">Signal</keyword>
<comment type="caution">
    <text evidence="3">The sequence shown here is derived from an EMBL/GenBank/DDBJ whole genome shotgun (WGS) entry which is preliminary data.</text>
</comment>
<gene>
    <name evidence="3" type="ORF">O3G_MSEX002835</name>
</gene>
<dbReference type="OrthoDB" id="6924245at2759"/>
<protein>
    <recommendedName>
        <fullName evidence="5">Peptidase S1 domain-containing protein</fullName>
    </recommendedName>
</protein>
<dbReference type="PANTHER" id="PTHR24253:SF153">
    <property type="entry name" value="SERINE PROTEASE HEPSIN"/>
    <property type="match status" value="1"/>
</dbReference>
<dbReference type="Gene3D" id="2.40.10.10">
    <property type="entry name" value="Trypsin-like serine proteases"/>
    <property type="match status" value="1"/>
</dbReference>
<sequence length="570" mass="64874">MLRCFVIVVVFLCRKTETFSRTCDGSTNSRFSEGNIGEVGYFPWLGVLRVHLHDGDVTKIALTGLIYIKEKYSIANADDITRIPKHIFESDSQAMFIPSDQKPWFCKVKEYMAHPEYEFATINTIAIVELLPNEDEYFPMTPICVPGSSFNASNQLYAIGFTDENQLLEKMIYKLQYIEQGLCDEFYNRAGLSEGKIVPTSYQCGFAVNNKDNCVWENGMVITSNSTGKWTLLGLSVKGPGCAAPARFIDVTAYIPWLESATSLDDMYYPDYGRRSLTEERDGIVDIPAHALFRSGNTSISGRPMLTEPYQFDVDAFAYLNVERIDKDAIVVARFDTMYERKKGDCSQYKMLVYRELTKVVAPGLRGTASYKLTLYDMWVMNYTCIKMRIHSQNRTNAYLYYKKTINMYQGTAFGTFGDTPEDILKVRPIDKLEYAVKSTNVTSPPVWKPGSRMEEKFITDESKILGIPNINLWVQCIFTDEAVIIFEIYGKPYRSNDTFVSTTRGPRKSKKKRIRTKKVKVNKTTVDGEPAVAGRTLLRYSKVMPLVRSSAERVEATIGTMLVLKYLIK</sequence>
<organism evidence="3 4">
    <name type="scientific">Manduca sexta</name>
    <name type="common">Tobacco hawkmoth</name>
    <name type="synonym">Tobacco hornworm</name>
    <dbReference type="NCBI Taxonomy" id="7130"/>
    <lineage>
        <taxon>Eukaryota</taxon>
        <taxon>Metazoa</taxon>
        <taxon>Ecdysozoa</taxon>
        <taxon>Arthropoda</taxon>
        <taxon>Hexapoda</taxon>
        <taxon>Insecta</taxon>
        <taxon>Pterygota</taxon>
        <taxon>Neoptera</taxon>
        <taxon>Endopterygota</taxon>
        <taxon>Lepidoptera</taxon>
        <taxon>Glossata</taxon>
        <taxon>Ditrysia</taxon>
        <taxon>Bombycoidea</taxon>
        <taxon>Sphingidae</taxon>
        <taxon>Sphinginae</taxon>
        <taxon>Sphingini</taxon>
        <taxon>Manduca</taxon>
    </lineage>
</organism>
<dbReference type="AlphaFoldDB" id="A0A922CFH0"/>
<evidence type="ECO:0000313" key="3">
    <source>
        <dbReference type="EMBL" id="KAG6443433.1"/>
    </source>
</evidence>
<reference evidence="3" key="2">
    <citation type="submission" date="2020-12" db="EMBL/GenBank/DDBJ databases">
        <authorList>
            <person name="Kanost M."/>
        </authorList>
    </citation>
    <scope>NUCLEOTIDE SEQUENCE</scope>
</reference>
<accession>A0A922CFH0</accession>